<evidence type="ECO:0000313" key="6">
    <source>
        <dbReference type="EMBL" id="KAH8103843.1"/>
    </source>
</evidence>
<feature type="transmembrane region" description="Helical" evidence="5">
    <location>
        <begin position="215"/>
        <end position="232"/>
    </location>
</feature>
<gene>
    <name evidence="6" type="ORF">BXZ70DRAFT_1051633</name>
</gene>
<feature type="transmembrane region" description="Helical" evidence="5">
    <location>
        <begin position="186"/>
        <end position="209"/>
    </location>
</feature>
<dbReference type="Proteomes" id="UP000813824">
    <property type="component" value="Unassembled WGS sequence"/>
</dbReference>
<keyword evidence="4 5" id="KW-0472">Membrane</keyword>
<feature type="transmembrane region" description="Helical" evidence="5">
    <location>
        <begin position="244"/>
        <end position="273"/>
    </location>
</feature>
<accession>A0A8K0UUG9</accession>
<feature type="transmembrane region" description="Helical" evidence="5">
    <location>
        <begin position="33"/>
        <end position="52"/>
    </location>
</feature>
<evidence type="ECO:0000256" key="3">
    <source>
        <dbReference type="ARBA" id="ARBA00022989"/>
    </source>
</evidence>
<evidence type="ECO:0000313" key="7">
    <source>
        <dbReference type="Proteomes" id="UP000813824"/>
    </source>
</evidence>
<dbReference type="InterPro" id="IPR003689">
    <property type="entry name" value="ZIP"/>
</dbReference>
<name>A0A8K0UUG9_9AGAR</name>
<feature type="transmembrane region" description="Helical" evidence="5">
    <location>
        <begin position="105"/>
        <end position="127"/>
    </location>
</feature>
<comment type="subcellular location">
    <subcellularLocation>
        <location evidence="1">Membrane</location>
        <topology evidence="1">Multi-pass membrane protein</topology>
    </subcellularLocation>
</comment>
<evidence type="ECO:0000256" key="1">
    <source>
        <dbReference type="ARBA" id="ARBA00004141"/>
    </source>
</evidence>
<evidence type="ECO:0000256" key="5">
    <source>
        <dbReference type="SAM" id="Phobius"/>
    </source>
</evidence>
<sequence length="343" mass="36783">MTDIQNRILSRRNNGGGLCGDGSGADTFFPLRVASIFIILIASLIGALLPFLSHRSTWLKLSPAVYGFAKYFGSGVIIATAFMNLLDSAIFELQGPCLDSQWVEYPYALVFTLLSIFASFILEIVAFRWGSTRLVSIGVTHVSYGHGMSSHTPCDSEFNKSDVEKLTSDSASVIATNFAVDPAAHLLGIAIMEFGILLHSVLIGLTLAVAADFKILLLVIVFHQAFEGLAIGSRLAHMGLPKKYTYVAIIGVLLYGIAAPVGLAVGLAVHSIYNPFGATASLVSGIFNSISAGIFIYTGLVRFFAHDFLFSKEMMNSSNGKIIYTIGCMLLGCGITAVLSRWS</sequence>
<feature type="transmembrane region" description="Helical" evidence="5">
    <location>
        <begin position="322"/>
        <end position="342"/>
    </location>
</feature>
<proteinExistence type="predicted"/>
<evidence type="ECO:0000256" key="2">
    <source>
        <dbReference type="ARBA" id="ARBA00022692"/>
    </source>
</evidence>
<dbReference type="PANTHER" id="PTHR11040:SF32">
    <property type="entry name" value="ZINC-REGULATED TRANSPORTER 1"/>
    <property type="match status" value="1"/>
</dbReference>
<reference evidence="6" key="1">
    <citation type="journal article" date="2021" name="New Phytol.">
        <title>Evolutionary innovations through gain and loss of genes in the ectomycorrhizal Boletales.</title>
        <authorList>
            <person name="Wu G."/>
            <person name="Miyauchi S."/>
            <person name="Morin E."/>
            <person name="Kuo A."/>
            <person name="Drula E."/>
            <person name="Varga T."/>
            <person name="Kohler A."/>
            <person name="Feng B."/>
            <person name="Cao Y."/>
            <person name="Lipzen A."/>
            <person name="Daum C."/>
            <person name="Hundley H."/>
            <person name="Pangilinan J."/>
            <person name="Johnson J."/>
            <person name="Barry K."/>
            <person name="LaButti K."/>
            <person name="Ng V."/>
            <person name="Ahrendt S."/>
            <person name="Min B."/>
            <person name="Choi I.G."/>
            <person name="Park H."/>
            <person name="Plett J.M."/>
            <person name="Magnuson J."/>
            <person name="Spatafora J.W."/>
            <person name="Nagy L.G."/>
            <person name="Henrissat B."/>
            <person name="Grigoriev I.V."/>
            <person name="Yang Z.L."/>
            <person name="Xu J."/>
            <person name="Martin F.M."/>
        </authorList>
    </citation>
    <scope>NUCLEOTIDE SEQUENCE</scope>
    <source>
        <strain evidence="6">KKN 215</strain>
    </source>
</reference>
<evidence type="ECO:0000256" key="4">
    <source>
        <dbReference type="ARBA" id="ARBA00023136"/>
    </source>
</evidence>
<dbReference type="Pfam" id="PF02535">
    <property type="entry name" value="Zip"/>
    <property type="match status" value="1"/>
</dbReference>
<comment type="caution">
    <text evidence="6">The sequence shown here is derived from an EMBL/GenBank/DDBJ whole genome shotgun (WGS) entry which is preliminary data.</text>
</comment>
<feature type="transmembrane region" description="Helical" evidence="5">
    <location>
        <begin position="279"/>
        <end position="301"/>
    </location>
</feature>
<organism evidence="6 7">
    <name type="scientific">Cristinia sonorae</name>
    <dbReference type="NCBI Taxonomy" id="1940300"/>
    <lineage>
        <taxon>Eukaryota</taxon>
        <taxon>Fungi</taxon>
        <taxon>Dikarya</taxon>
        <taxon>Basidiomycota</taxon>
        <taxon>Agaricomycotina</taxon>
        <taxon>Agaricomycetes</taxon>
        <taxon>Agaricomycetidae</taxon>
        <taxon>Agaricales</taxon>
        <taxon>Pleurotineae</taxon>
        <taxon>Stephanosporaceae</taxon>
        <taxon>Cristinia</taxon>
    </lineage>
</organism>
<dbReference type="AlphaFoldDB" id="A0A8K0UUG9"/>
<dbReference type="GO" id="GO:0005886">
    <property type="term" value="C:plasma membrane"/>
    <property type="evidence" value="ECO:0007669"/>
    <property type="project" value="TreeGrafter"/>
</dbReference>
<keyword evidence="2 5" id="KW-0812">Transmembrane</keyword>
<feature type="transmembrane region" description="Helical" evidence="5">
    <location>
        <begin position="64"/>
        <end position="85"/>
    </location>
</feature>
<dbReference type="OrthoDB" id="448280at2759"/>
<protein>
    <submittedName>
        <fullName evidence="6">ZIP-like iron-zinc transporter</fullName>
    </submittedName>
</protein>
<dbReference type="PANTHER" id="PTHR11040">
    <property type="entry name" value="ZINC/IRON TRANSPORTER"/>
    <property type="match status" value="1"/>
</dbReference>
<dbReference type="GO" id="GO:0005385">
    <property type="term" value="F:zinc ion transmembrane transporter activity"/>
    <property type="evidence" value="ECO:0007669"/>
    <property type="project" value="TreeGrafter"/>
</dbReference>
<keyword evidence="3 5" id="KW-1133">Transmembrane helix</keyword>
<dbReference type="EMBL" id="JAEVFJ010000006">
    <property type="protein sequence ID" value="KAH8103843.1"/>
    <property type="molecule type" value="Genomic_DNA"/>
</dbReference>
<keyword evidence="7" id="KW-1185">Reference proteome</keyword>